<proteinExistence type="predicted"/>
<sequence>MDYSLKTERYGVDDQSWLASRHGVGNGQSITLDVSAFTKSVHYPDGYVRSGTPLGRITATGKYGPYAIPTSEVQTVTITGSPTGGTFTLTFSGQTTAAIAYNATAAVVQAALEALSNVDPGDVAVAGGPGPGAPWTVTFAGQYRGENVTQMTASSSLTGGSSPAIAVTTGTGGGSATGSDGTEAFAGLLQYPVSVPDDLTHDVAAVLFWHGRVVESKLPVPVDDAAIASVAGRIVFS</sequence>
<evidence type="ECO:0000313" key="1">
    <source>
        <dbReference type="EMBL" id="NYD36814.1"/>
    </source>
</evidence>
<protein>
    <recommendedName>
        <fullName evidence="3">Bacteriophage lambda head decoration protein D</fullName>
    </recommendedName>
</protein>
<dbReference type="RefSeq" id="WP_179794438.1">
    <property type="nucleotide sequence ID" value="NZ_BAABHP010000021.1"/>
</dbReference>
<organism evidence="1 2">
    <name type="scientific">Actinomycetospora corticicola</name>
    <dbReference type="NCBI Taxonomy" id="663602"/>
    <lineage>
        <taxon>Bacteria</taxon>
        <taxon>Bacillati</taxon>
        <taxon>Actinomycetota</taxon>
        <taxon>Actinomycetes</taxon>
        <taxon>Pseudonocardiales</taxon>
        <taxon>Pseudonocardiaceae</taxon>
        <taxon>Actinomycetospora</taxon>
    </lineage>
</organism>
<gene>
    <name evidence="1" type="ORF">BJ983_002916</name>
</gene>
<evidence type="ECO:0000313" key="2">
    <source>
        <dbReference type="Proteomes" id="UP000535890"/>
    </source>
</evidence>
<dbReference type="Proteomes" id="UP000535890">
    <property type="component" value="Unassembled WGS sequence"/>
</dbReference>
<dbReference type="AlphaFoldDB" id="A0A7Y9DWK8"/>
<dbReference type="EMBL" id="JACCBN010000001">
    <property type="protein sequence ID" value="NYD36814.1"/>
    <property type="molecule type" value="Genomic_DNA"/>
</dbReference>
<accession>A0A7Y9DWK8</accession>
<keyword evidence="2" id="KW-1185">Reference proteome</keyword>
<comment type="caution">
    <text evidence="1">The sequence shown here is derived from an EMBL/GenBank/DDBJ whole genome shotgun (WGS) entry which is preliminary data.</text>
</comment>
<reference evidence="1 2" key="1">
    <citation type="submission" date="2020-07" db="EMBL/GenBank/DDBJ databases">
        <title>Sequencing the genomes of 1000 actinobacteria strains.</title>
        <authorList>
            <person name="Klenk H.-P."/>
        </authorList>
    </citation>
    <scope>NUCLEOTIDE SEQUENCE [LARGE SCALE GENOMIC DNA]</scope>
    <source>
        <strain evidence="1 2">DSM 45772</strain>
    </source>
</reference>
<evidence type="ECO:0008006" key="3">
    <source>
        <dbReference type="Google" id="ProtNLM"/>
    </source>
</evidence>
<name>A0A7Y9DWK8_9PSEU</name>